<dbReference type="AlphaFoldDB" id="A0A915JTA3"/>
<reference evidence="2" key="1">
    <citation type="submission" date="2022-11" db="UniProtKB">
        <authorList>
            <consortium name="WormBaseParasite"/>
        </authorList>
    </citation>
    <scope>IDENTIFICATION</scope>
</reference>
<proteinExistence type="predicted"/>
<evidence type="ECO:0000313" key="1">
    <source>
        <dbReference type="Proteomes" id="UP000887565"/>
    </source>
</evidence>
<name>A0A915JTA3_ROMCU</name>
<keyword evidence="1" id="KW-1185">Reference proteome</keyword>
<dbReference type="WBParaSite" id="nRc.2.0.1.t29481-RA">
    <property type="protein sequence ID" value="nRc.2.0.1.t29481-RA"/>
    <property type="gene ID" value="nRc.2.0.1.g29481"/>
</dbReference>
<evidence type="ECO:0000313" key="2">
    <source>
        <dbReference type="WBParaSite" id="nRc.2.0.1.t29481-RA"/>
    </source>
</evidence>
<accession>A0A915JTA3</accession>
<organism evidence="1 2">
    <name type="scientific">Romanomermis culicivorax</name>
    <name type="common">Nematode worm</name>
    <dbReference type="NCBI Taxonomy" id="13658"/>
    <lineage>
        <taxon>Eukaryota</taxon>
        <taxon>Metazoa</taxon>
        <taxon>Ecdysozoa</taxon>
        <taxon>Nematoda</taxon>
        <taxon>Enoplea</taxon>
        <taxon>Dorylaimia</taxon>
        <taxon>Mermithida</taxon>
        <taxon>Mermithoidea</taxon>
        <taxon>Mermithidae</taxon>
        <taxon>Romanomermis</taxon>
    </lineage>
</organism>
<dbReference type="Proteomes" id="UP000887565">
    <property type="component" value="Unplaced"/>
</dbReference>
<protein>
    <submittedName>
        <fullName evidence="2">Uncharacterized protein</fullName>
    </submittedName>
</protein>
<sequence length="312" mass="35952">MSQEHFKQDHKFNFPVRLEFVAMIVFCFGEKEPIQKLPFTFDVKNFSNEFLQLDPDGCGKQFSIGFSVNDDFHSDGDILLNITFVHPSISCQSVRTMKLKTCDNIQPTLRNFSKEKFYTARSRKKLSTRDERHLVQVRSIKVKQVGRFVTDKLLSFNVTIPDSISKTRFITVDGDVAITNAHCIGIYSEVDVVGIYRRMEFIEYVDNHLSSDIPVIGNIASFVRQATDLIVGLFGRPLGCFIHTGDKMKQMSHGQFTNDDYKLNFPIRPEFVAMIVFHFVKEEPIKLFINSVHYCTFEPLNTKEIPHRMLTG</sequence>